<reference evidence="3" key="2">
    <citation type="submission" date="2020-09" db="EMBL/GenBank/DDBJ databases">
        <authorList>
            <person name="Sun Q."/>
            <person name="Zhou Y."/>
        </authorList>
    </citation>
    <scope>NUCLEOTIDE SEQUENCE</scope>
    <source>
        <strain evidence="3">CGMCC 1.12426</strain>
    </source>
</reference>
<keyword evidence="1" id="KW-0472">Membrane</keyword>
<dbReference type="RefSeq" id="WP_150496792.1">
    <property type="nucleotide sequence ID" value="NZ_BMFA01000011.1"/>
</dbReference>
<dbReference type="Gene3D" id="3.40.50.620">
    <property type="entry name" value="HUPs"/>
    <property type="match status" value="1"/>
</dbReference>
<dbReference type="GO" id="GO:0000270">
    <property type="term" value="P:peptidoglycan metabolic process"/>
    <property type="evidence" value="ECO:0007669"/>
    <property type="project" value="TreeGrafter"/>
</dbReference>
<reference evidence="3" key="1">
    <citation type="journal article" date="2014" name="Int. J. Syst. Evol. Microbiol.">
        <title>Complete genome sequence of Corynebacterium casei LMG S-19264T (=DSM 44701T), isolated from a smear-ripened cheese.</title>
        <authorList>
            <consortium name="US DOE Joint Genome Institute (JGI-PGF)"/>
            <person name="Walter F."/>
            <person name="Albersmeier A."/>
            <person name="Kalinowski J."/>
            <person name="Ruckert C."/>
        </authorList>
    </citation>
    <scope>NUCLEOTIDE SEQUENCE</scope>
    <source>
        <strain evidence="3">CGMCC 1.12426</strain>
    </source>
</reference>
<proteinExistence type="predicted"/>
<keyword evidence="1" id="KW-0812">Transmembrane</keyword>
<dbReference type="EMBL" id="BMFA01000011">
    <property type="protein sequence ID" value="GGB58547.1"/>
    <property type="molecule type" value="Genomic_DNA"/>
</dbReference>
<feature type="transmembrane region" description="Helical" evidence="1">
    <location>
        <begin position="12"/>
        <end position="30"/>
    </location>
</feature>
<gene>
    <name evidence="3" type="ORF">GCM10011316_33290</name>
</gene>
<keyword evidence="1" id="KW-1133">Transmembrane helix</keyword>
<organism evidence="3 4">
    <name type="scientific">Roseibium aquae</name>
    <dbReference type="NCBI Taxonomy" id="1323746"/>
    <lineage>
        <taxon>Bacteria</taxon>
        <taxon>Pseudomonadati</taxon>
        <taxon>Pseudomonadota</taxon>
        <taxon>Alphaproteobacteria</taxon>
        <taxon>Hyphomicrobiales</taxon>
        <taxon>Stappiaceae</taxon>
        <taxon>Roseibium</taxon>
    </lineage>
</organism>
<dbReference type="GO" id="GO:0005886">
    <property type="term" value="C:plasma membrane"/>
    <property type="evidence" value="ECO:0007669"/>
    <property type="project" value="TreeGrafter"/>
</dbReference>
<dbReference type="GO" id="GO:0043164">
    <property type="term" value="P:Gram-negative-bacterium-type cell wall biogenesis"/>
    <property type="evidence" value="ECO:0007669"/>
    <property type="project" value="TreeGrafter"/>
</dbReference>
<dbReference type="InterPro" id="IPR051599">
    <property type="entry name" value="Cell_Envelope_Assoc"/>
</dbReference>
<dbReference type="InterPro" id="IPR003848">
    <property type="entry name" value="DUF218"/>
</dbReference>
<name>A0A916X2X7_9HYPH</name>
<evidence type="ECO:0000313" key="3">
    <source>
        <dbReference type="EMBL" id="GGB58547.1"/>
    </source>
</evidence>
<dbReference type="PANTHER" id="PTHR30336:SF4">
    <property type="entry name" value="ENVELOPE BIOGENESIS FACTOR ELYC"/>
    <property type="match status" value="1"/>
</dbReference>
<keyword evidence="4" id="KW-1185">Reference proteome</keyword>
<dbReference type="InterPro" id="IPR014729">
    <property type="entry name" value="Rossmann-like_a/b/a_fold"/>
</dbReference>
<feature type="transmembrane region" description="Helical" evidence="1">
    <location>
        <begin position="37"/>
        <end position="57"/>
    </location>
</feature>
<dbReference type="PANTHER" id="PTHR30336">
    <property type="entry name" value="INNER MEMBRANE PROTEIN, PROBABLE PERMEASE"/>
    <property type="match status" value="1"/>
</dbReference>
<feature type="domain" description="DUF218" evidence="2">
    <location>
        <begin position="79"/>
        <end position="247"/>
    </location>
</feature>
<sequence length="266" mass="28991">MFFWLSKIVFFVIQPSTALFLLLVLGYALLFSRLRKLGRGLVAAAAAGFFAFGLSPLPNLTILPLEERFQGVPVPEQVDGIIILGGAVDTIVTSTRGQTALTTSGERIAVAARLARQYPDARIVHSGGEGLLLASGTSEAEGALPLLESFGIATDRLVMEDSSRNTWENAVRTKELLQPRPDQVWLLVTSAYHMPRAMGVFRAAGWQGVAPYPVDFRTRGPEDATRWFAGVSQGLRRFDIAVREWVGLIAYWVTGRSSALFPGPDT</sequence>
<evidence type="ECO:0000256" key="1">
    <source>
        <dbReference type="SAM" id="Phobius"/>
    </source>
</evidence>
<dbReference type="CDD" id="cd06259">
    <property type="entry name" value="YdcF-like"/>
    <property type="match status" value="1"/>
</dbReference>
<evidence type="ECO:0000313" key="4">
    <source>
        <dbReference type="Proteomes" id="UP000605148"/>
    </source>
</evidence>
<evidence type="ECO:0000259" key="2">
    <source>
        <dbReference type="Pfam" id="PF02698"/>
    </source>
</evidence>
<dbReference type="Proteomes" id="UP000605148">
    <property type="component" value="Unassembled WGS sequence"/>
</dbReference>
<dbReference type="OrthoDB" id="9809813at2"/>
<comment type="caution">
    <text evidence="3">The sequence shown here is derived from an EMBL/GenBank/DDBJ whole genome shotgun (WGS) entry which is preliminary data.</text>
</comment>
<accession>A0A916X2X7</accession>
<dbReference type="Pfam" id="PF02698">
    <property type="entry name" value="DUF218"/>
    <property type="match status" value="1"/>
</dbReference>
<protein>
    <recommendedName>
        <fullName evidence="2">DUF218 domain-containing protein</fullName>
    </recommendedName>
</protein>
<dbReference type="AlphaFoldDB" id="A0A916X2X7"/>